<proteinExistence type="predicted"/>
<sequence>MVDVDHHNHRWGRRGADRSTSTDASATTGSKTSTTTDSGSTDDNATTRTDANAETTTEAGADGAAAADANASTDVNVEVTTEQQTEIRTAITEVQVQPVTVSSIDFDISIGVAVPQRITLQPLPVRIVELVPAYEGYLFFLLDDGRIVIVNPDSLKIVLIINA</sequence>
<dbReference type="Pfam" id="PF06823">
    <property type="entry name" value="DUF1236"/>
    <property type="match status" value="1"/>
</dbReference>
<dbReference type="AlphaFoldDB" id="A0A6M1SJ21"/>
<dbReference type="InterPro" id="IPR009642">
    <property type="entry name" value="DUF1236"/>
</dbReference>
<feature type="region of interest" description="Disordered" evidence="1">
    <location>
        <begin position="1"/>
        <end position="77"/>
    </location>
</feature>
<keyword evidence="3" id="KW-1185">Reference proteome</keyword>
<name>A0A6M1SJ21_9HYPH</name>
<organism evidence="2 3">
    <name type="scientific">Devosia aurantiaca</name>
    <dbReference type="NCBI Taxonomy" id="2714858"/>
    <lineage>
        <taxon>Bacteria</taxon>
        <taxon>Pseudomonadati</taxon>
        <taxon>Pseudomonadota</taxon>
        <taxon>Alphaproteobacteria</taxon>
        <taxon>Hyphomicrobiales</taxon>
        <taxon>Devosiaceae</taxon>
        <taxon>Devosia</taxon>
    </lineage>
</organism>
<feature type="compositionally biased region" description="Low complexity" evidence="1">
    <location>
        <begin position="18"/>
        <end position="74"/>
    </location>
</feature>
<accession>A0A6M1SJ21</accession>
<comment type="caution">
    <text evidence="2">The sequence shown here is derived from an EMBL/GenBank/DDBJ whole genome shotgun (WGS) entry which is preliminary data.</text>
</comment>
<reference evidence="2 3" key="2">
    <citation type="submission" date="2020-03" db="EMBL/GenBank/DDBJ databases">
        <title>Devosia chinhatensis sp. nov., isolated from a hexachlorocyclohexane (HCH) dump site in India.</title>
        <authorList>
            <person name="Kumar M."/>
            <person name="Lal R."/>
        </authorList>
    </citation>
    <scope>NUCLEOTIDE SEQUENCE [LARGE SCALE GENOMIC DNA]</scope>
    <source>
        <strain evidence="2 3">H239</strain>
    </source>
</reference>
<evidence type="ECO:0000313" key="2">
    <source>
        <dbReference type="EMBL" id="NGP17100.1"/>
    </source>
</evidence>
<evidence type="ECO:0000256" key="1">
    <source>
        <dbReference type="SAM" id="MobiDB-lite"/>
    </source>
</evidence>
<dbReference type="RefSeq" id="WP_164533741.1">
    <property type="nucleotide sequence ID" value="NZ_JAALFG010000001.1"/>
</dbReference>
<gene>
    <name evidence="2" type="ORF">G5575_04870</name>
</gene>
<dbReference type="Proteomes" id="UP000474802">
    <property type="component" value="Unassembled WGS sequence"/>
</dbReference>
<evidence type="ECO:0000313" key="3">
    <source>
        <dbReference type="Proteomes" id="UP000474802"/>
    </source>
</evidence>
<dbReference type="EMBL" id="JAALFG010000001">
    <property type="protein sequence ID" value="NGP17100.1"/>
    <property type="molecule type" value="Genomic_DNA"/>
</dbReference>
<protein>
    <submittedName>
        <fullName evidence="2">DUF1236 domain-containing protein</fullName>
    </submittedName>
</protein>
<reference evidence="2 3" key="1">
    <citation type="submission" date="2020-02" db="EMBL/GenBank/DDBJ databases">
        <authorList>
            <person name="Khan S.A."/>
            <person name="Jeon C.O."/>
            <person name="Chun B.H."/>
        </authorList>
    </citation>
    <scope>NUCLEOTIDE SEQUENCE [LARGE SCALE GENOMIC DNA]</scope>
    <source>
        <strain evidence="2 3">H239</strain>
    </source>
</reference>